<evidence type="ECO:0000256" key="2">
    <source>
        <dbReference type="ARBA" id="ARBA00022692"/>
    </source>
</evidence>
<evidence type="ECO:0000256" key="5">
    <source>
        <dbReference type="SAM" id="MobiDB-lite"/>
    </source>
</evidence>
<dbReference type="InterPro" id="IPR002293">
    <property type="entry name" value="AA/rel_permease1"/>
</dbReference>
<evidence type="ECO:0000256" key="3">
    <source>
        <dbReference type="ARBA" id="ARBA00022989"/>
    </source>
</evidence>
<dbReference type="RefSeq" id="XP_025428043.1">
    <property type="nucleotide sequence ID" value="XM_025577640.1"/>
</dbReference>
<accession>A0A318Z405</accession>
<keyword evidence="2 6" id="KW-0812">Transmembrane</keyword>
<keyword evidence="4 6" id="KW-0472">Membrane</keyword>
<feature type="transmembrane region" description="Helical" evidence="6">
    <location>
        <begin position="59"/>
        <end position="80"/>
    </location>
</feature>
<feature type="compositionally biased region" description="Basic and acidic residues" evidence="5">
    <location>
        <begin position="102"/>
        <end position="112"/>
    </location>
</feature>
<comment type="subcellular location">
    <subcellularLocation>
        <location evidence="1">Membrane</location>
        <topology evidence="1">Multi-pass membrane protein</topology>
    </subcellularLocation>
</comment>
<proteinExistence type="predicted"/>
<dbReference type="GO" id="GO:0016020">
    <property type="term" value="C:membrane"/>
    <property type="evidence" value="ECO:0007669"/>
    <property type="project" value="UniProtKB-SubCell"/>
</dbReference>
<organism evidence="7 8">
    <name type="scientific">Aspergillus saccharolyticus JOP 1030-1</name>
    <dbReference type="NCBI Taxonomy" id="1450539"/>
    <lineage>
        <taxon>Eukaryota</taxon>
        <taxon>Fungi</taxon>
        <taxon>Dikarya</taxon>
        <taxon>Ascomycota</taxon>
        <taxon>Pezizomycotina</taxon>
        <taxon>Eurotiomycetes</taxon>
        <taxon>Eurotiomycetidae</taxon>
        <taxon>Eurotiales</taxon>
        <taxon>Aspergillaceae</taxon>
        <taxon>Aspergillus</taxon>
        <taxon>Aspergillus subgen. Circumdati</taxon>
    </lineage>
</organism>
<evidence type="ECO:0000313" key="8">
    <source>
        <dbReference type="Proteomes" id="UP000248349"/>
    </source>
</evidence>
<dbReference type="AlphaFoldDB" id="A0A318Z405"/>
<evidence type="ECO:0000256" key="4">
    <source>
        <dbReference type="ARBA" id="ARBA00023136"/>
    </source>
</evidence>
<name>A0A318Z405_9EURO</name>
<evidence type="ECO:0000256" key="1">
    <source>
        <dbReference type="ARBA" id="ARBA00004141"/>
    </source>
</evidence>
<feature type="region of interest" description="Disordered" evidence="5">
    <location>
        <begin position="85"/>
        <end position="112"/>
    </location>
</feature>
<dbReference type="EMBL" id="KZ821256">
    <property type="protein sequence ID" value="PYH42061.1"/>
    <property type="molecule type" value="Genomic_DNA"/>
</dbReference>
<keyword evidence="3 6" id="KW-1133">Transmembrane helix</keyword>
<reference evidence="7 8" key="1">
    <citation type="submission" date="2016-12" db="EMBL/GenBank/DDBJ databases">
        <title>The genomes of Aspergillus section Nigri reveals drivers in fungal speciation.</title>
        <authorList>
            <consortium name="DOE Joint Genome Institute"/>
            <person name="Vesth T.C."/>
            <person name="Nybo J."/>
            <person name="Theobald S."/>
            <person name="Brandl J."/>
            <person name="Frisvad J.C."/>
            <person name="Nielsen K.F."/>
            <person name="Lyhne E.K."/>
            <person name="Kogle M.E."/>
            <person name="Kuo A."/>
            <person name="Riley R."/>
            <person name="Clum A."/>
            <person name="Nolan M."/>
            <person name="Lipzen A."/>
            <person name="Salamov A."/>
            <person name="Henrissat B."/>
            <person name="Wiebenga A."/>
            <person name="De Vries R.P."/>
            <person name="Grigoriev I.V."/>
            <person name="Mortensen U.H."/>
            <person name="Andersen M.R."/>
            <person name="Baker S.E."/>
        </authorList>
    </citation>
    <scope>NUCLEOTIDE SEQUENCE [LARGE SCALE GENOMIC DNA]</scope>
    <source>
        <strain evidence="7 8">JOP 1030-1</strain>
    </source>
</reference>
<keyword evidence="8" id="KW-1185">Reference proteome</keyword>
<dbReference type="GeneID" id="37078869"/>
<evidence type="ECO:0000313" key="7">
    <source>
        <dbReference type="EMBL" id="PYH42061.1"/>
    </source>
</evidence>
<sequence>MVSPSSPRLVWGRDRFHPGEFYTGWLSEPIAITAIVFLAFAIVLSMFPTEGPNPTPANLNYTLVINGARVAWGAVLLCCLRSQGVKGPQATVKGTLSPSETRLPHEEEEREK</sequence>
<protein>
    <submittedName>
        <fullName evidence="7">Uncharacterized protein</fullName>
    </submittedName>
</protein>
<dbReference type="OrthoDB" id="3900342at2759"/>
<dbReference type="GO" id="GO:0022857">
    <property type="term" value="F:transmembrane transporter activity"/>
    <property type="evidence" value="ECO:0007669"/>
    <property type="project" value="InterPro"/>
</dbReference>
<dbReference type="STRING" id="1450539.A0A318Z405"/>
<feature type="transmembrane region" description="Helical" evidence="6">
    <location>
        <begin position="21"/>
        <end position="47"/>
    </location>
</feature>
<evidence type="ECO:0000256" key="6">
    <source>
        <dbReference type="SAM" id="Phobius"/>
    </source>
</evidence>
<dbReference type="Proteomes" id="UP000248349">
    <property type="component" value="Unassembled WGS sequence"/>
</dbReference>
<dbReference type="Pfam" id="PF13520">
    <property type="entry name" value="AA_permease_2"/>
    <property type="match status" value="1"/>
</dbReference>
<gene>
    <name evidence="7" type="ORF">BP01DRAFT_385907</name>
</gene>